<evidence type="ECO:0000256" key="1">
    <source>
        <dbReference type="SAM" id="MobiDB-lite"/>
    </source>
</evidence>
<feature type="region of interest" description="Disordered" evidence="1">
    <location>
        <begin position="108"/>
        <end position="130"/>
    </location>
</feature>
<dbReference type="AlphaFoldDB" id="A0A9W8WTH7"/>
<organism evidence="2 3">
    <name type="scientific">Didymella glomerata</name>
    <dbReference type="NCBI Taxonomy" id="749621"/>
    <lineage>
        <taxon>Eukaryota</taxon>
        <taxon>Fungi</taxon>
        <taxon>Dikarya</taxon>
        <taxon>Ascomycota</taxon>
        <taxon>Pezizomycotina</taxon>
        <taxon>Dothideomycetes</taxon>
        <taxon>Pleosporomycetidae</taxon>
        <taxon>Pleosporales</taxon>
        <taxon>Pleosporineae</taxon>
        <taxon>Didymellaceae</taxon>
        <taxon>Didymella</taxon>
    </lineage>
</organism>
<reference evidence="2" key="1">
    <citation type="submission" date="2022-10" db="EMBL/GenBank/DDBJ databases">
        <title>Tapping the CABI collections for fungal endophytes: first genome assemblies for Collariella, Neodidymelliopsis, Ascochyta clinopodiicola, Didymella pomorum, Didymosphaeria variabile, Neocosmospora piperis and Neocucurbitaria cava.</title>
        <authorList>
            <person name="Hill R."/>
        </authorList>
    </citation>
    <scope>NUCLEOTIDE SEQUENCE</scope>
    <source>
        <strain evidence="2">IMI 360193</strain>
    </source>
</reference>
<comment type="caution">
    <text evidence="2">The sequence shown here is derived from an EMBL/GenBank/DDBJ whole genome shotgun (WGS) entry which is preliminary data.</text>
</comment>
<feature type="compositionally biased region" description="Low complexity" evidence="1">
    <location>
        <begin position="113"/>
        <end position="126"/>
    </location>
</feature>
<evidence type="ECO:0000313" key="3">
    <source>
        <dbReference type="Proteomes" id="UP001140562"/>
    </source>
</evidence>
<evidence type="ECO:0000313" key="2">
    <source>
        <dbReference type="EMBL" id="KAJ4332353.1"/>
    </source>
</evidence>
<dbReference type="EMBL" id="JAPEUV010000121">
    <property type="protein sequence ID" value="KAJ4332353.1"/>
    <property type="molecule type" value="Genomic_DNA"/>
</dbReference>
<dbReference type="OrthoDB" id="2316594at2759"/>
<dbReference type="Proteomes" id="UP001140562">
    <property type="component" value="Unassembled WGS sequence"/>
</dbReference>
<proteinExistence type="predicted"/>
<name>A0A9W8WTH7_9PLEO</name>
<feature type="region of interest" description="Disordered" evidence="1">
    <location>
        <begin position="224"/>
        <end position="256"/>
    </location>
</feature>
<sequence>MDDAATYKAWALNQYMAIYCDAAHQPTQPLWLNRFQEQLATLTPPNKLITVRLDMDIATIISRDFPVNERGYLTDSGGVMLALRRLRPDFAEKKMHGQIMAKLEGTNRRTKLSSPVPSAPAISPQPEGIQPGLPSKDFTFTFGHNASQKEDAPLPPFASEAAELFILAQLGCDRYTWTSANRVQNQRKVISAVQTQMPHIHPSFIKSASLELRKNGKLNVVQDQPASARARKAQHEQTSLAVHAPDPNQTNASEPHRDMQKVFPGRPFYADSFESSAPFPFTELSTSVDLAAPTNDLLARKLEQLHMYEAPTDNKNFVTSPACVADDDAIALLLAEDSDEDSAKTTETENESRHAPLVAANMIDSVTQKVILQYGLLGSYEKKRIFLNTNIPFSAFVCGFGGDGCGFSVSEAAFLAAPQSHFPSHPHVRKITVLVPPSNYIRMAGLYSRIANVLVSPFKLKAASLDIDIMLTLMNVSESDEQPLYLAAVTQILRQMATDGGLFNYSSFRAKLKQCRSNPTQVNMLQMRLGLLDTFLDLHSTCAESQFREGEVTIMDMSCPFVDANTACLLFRIGLQKYLQSGAAGKMIVLDDAHKVGASFLLKAVTTSKVLSSHLFLNLA</sequence>
<protein>
    <submittedName>
        <fullName evidence="2">Uncharacterized protein</fullName>
    </submittedName>
</protein>
<accession>A0A9W8WTH7</accession>
<gene>
    <name evidence="2" type="ORF">N0V87_008461</name>
</gene>
<keyword evidence="3" id="KW-1185">Reference proteome</keyword>